<dbReference type="PANTHER" id="PTHR31061">
    <property type="entry name" value="LD22376P"/>
    <property type="match status" value="1"/>
</dbReference>
<dbReference type="AlphaFoldDB" id="A0A285JN72"/>
<dbReference type="Pfam" id="PF07786">
    <property type="entry name" value="HGSNAT_cat"/>
    <property type="match status" value="1"/>
</dbReference>
<proteinExistence type="predicted"/>
<feature type="transmembrane region" description="Helical" evidence="1">
    <location>
        <begin position="299"/>
        <end position="318"/>
    </location>
</feature>
<evidence type="ECO:0000256" key="1">
    <source>
        <dbReference type="SAM" id="Phobius"/>
    </source>
</evidence>
<sequence length="407" mass="45618">MLASVKGHCDAILASLPAQRLLALDALRGLTITAMILVNNPGSWSHVYGPLRHAEWHGWTLTDLIFPFFIVIVGISLQFSLQRQSSQGQHSQGQKSQANWQVIRHAAVRSAKLFGLGLFLALFYYNFADPAYSYLEQKLLTLRWLGVLQRIGLVYFATVLIVLYCGSRGRIAWLTGLCLVYLLGMLYLPYQDSQGNTFSGLLLFGNSFAAWLDHTLLGVNHLYYRTATPFAFDPEGIWSTLPAIASCLSGVLLAQWLQTERSLAHKIRGLLLAGVIAVWLAELWHFSLPINKSLWTPSFVLLSTGYCAIALAACIWLCDIKRWRRWSAPFVVFGANAILFFMLAGIMARALVMIPVGDGLLKGWLFNRLFQPLFGNLNGSLAFALVFLGLSYLLMHWCYRKGYIFKV</sequence>
<evidence type="ECO:0000313" key="3">
    <source>
        <dbReference type="EMBL" id="SNY60776.1"/>
    </source>
</evidence>
<feature type="transmembrane region" description="Helical" evidence="1">
    <location>
        <begin position="144"/>
        <end position="164"/>
    </location>
</feature>
<keyword evidence="1" id="KW-1133">Transmembrane helix</keyword>
<keyword evidence="4" id="KW-1185">Reference proteome</keyword>
<name>A0A285JN72_9GAMM</name>
<feature type="transmembrane region" description="Helical" evidence="1">
    <location>
        <begin position="237"/>
        <end position="257"/>
    </location>
</feature>
<protein>
    <submittedName>
        <fullName evidence="3">Predicted acyltransferase</fullName>
    </submittedName>
</protein>
<feature type="transmembrane region" description="Helical" evidence="1">
    <location>
        <begin position="171"/>
        <end position="190"/>
    </location>
</feature>
<feature type="transmembrane region" description="Helical" evidence="1">
    <location>
        <begin position="58"/>
        <end position="81"/>
    </location>
</feature>
<dbReference type="EMBL" id="OBEB01000011">
    <property type="protein sequence ID" value="SNY60776.1"/>
    <property type="molecule type" value="Genomic_DNA"/>
</dbReference>
<dbReference type="PANTHER" id="PTHR31061:SF24">
    <property type="entry name" value="LD22376P"/>
    <property type="match status" value="1"/>
</dbReference>
<dbReference type="OrthoDB" id="9788724at2"/>
<feature type="transmembrane region" description="Helical" evidence="1">
    <location>
        <begin position="269"/>
        <end position="287"/>
    </location>
</feature>
<organism evidence="3 4">
    <name type="scientific">Arsukibacterium tuosuense</name>
    <dbReference type="NCBI Taxonomy" id="1323745"/>
    <lineage>
        <taxon>Bacteria</taxon>
        <taxon>Pseudomonadati</taxon>
        <taxon>Pseudomonadota</taxon>
        <taxon>Gammaproteobacteria</taxon>
        <taxon>Chromatiales</taxon>
        <taxon>Chromatiaceae</taxon>
        <taxon>Arsukibacterium</taxon>
    </lineage>
</organism>
<dbReference type="Proteomes" id="UP000219353">
    <property type="component" value="Unassembled WGS sequence"/>
</dbReference>
<reference evidence="4" key="1">
    <citation type="submission" date="2017-09" db="EMBL/GenBank/DDBJ databases">
        <authorList>
            <person name="Varghese N."/>
            <person name="Submissions S."/>
        </authorList>
    </citation>
    <scope>NUCLEOTIDE SEQUENCE [LARGE SCALE GENOMIC DNA]</scope>
    <source>
        <strain evidence="4">CGMCC 1.12461</strain>
    </source>
</reference>
<feature type="transmembrane region" description="Helical" evidence="1">
    <location>
        <begin position="330"/>
        <end position="357"/>
    </location>
</feature>
<keyword evidence="1" id="KW-0472">Membrane</keyword>
<accession>A0A285JN72</accession>
<feature type="transmembrane region" description="Helical" evidence="1">
    <location>
        <begin position="377"/>
        <end position="399"/>
    </location>
</feature>
<evidence type="ECO:0000313" key="4">
    <source>
        <dbReference type="Proteomes" id="UP000219353"/>
    </source>
</evidence>
<keyword evidence="3" id="KW-0808">Transferase</keyword>
<feature type="transmembrane region" description="Helical" evidence="1">
    <location>
        <begin position="102"/>
        <end position="124"/>
    </location>
</feature>
<dbReference type="RefSeq" id="WP_097113055.1">
    <property type="nucleotide sequence ID" value="NZ_OBEB01000011.1"/>
</dbReference>
<feature type="domain" description="Heparan-alpha-glucosaminide N-acetyltransferase catalytic" evidence="2">
    <location>
        <begin position="20"/>
        <end position="260"/>
    </location>
</feature>
<dbReference type="InterPro" id="IPR012429">
    <property type="entry name" value="HGSNAT_cat"/>
</dbReference>
<evidence type="ECO:0000259" key="2">
    <source>
        <dbReference type="Pfam" id="PF07786"/>
    </source>
</evidence>
<gene>
    <name evidence="3" type="ORF">SAMN06297280_0159</name>
</gene>
<keyword evidence="1" id="KW-0812">Transmembrane</keyword>
<dbReference type="GO" id="GO:0016746">
    <property type="term" value="F:acyltransferase activity"/>
    <property type="evidence" value="ECO:0007669"/>
    <property type="project" value="UniProtKB-KW"/>
</dbReference>
<keyword evidence="3" id="KW-0012">Acyltransferase</keyword>